<dbReference type="EMBL" id="GBRH01217956">
    <property type="protein sequence ID" value="JAD79939.1"/>
    <property type="molecule type" value="Transcribed_RNA"/>
</dbReference>
<reference evidence="1" key="1">
    <citation type="submission" date="2014-09" db="EMBL/GenBank/DDBJ databases">
        <authorList>
            <person name="Magalhaes I.L.F."/>
            <person name="Oliveira U."/>
            <person name="Santos F.R."/>
            <person name="Vidigal T.H.D.A."/>
            <person name="Brescovit A.D."/>
            <person name="Santos A.J."/>
        </authorList>
    </citation>
    <scope>NUCLEOTIDE SEQUENCE</scope>
    <source>
        <tissue evidence="1">Shoot tissue taken approximately 20 cm above the soil surface</tissue>
    </source>
</reference>
<accession>A0A0A9CUB5</accession>
<sequence>MLSSISSNITKMAEVILIFGTTKITS</sequence>
<evidence type="ECO:0000313" key="1">
    <source>
        <dbReference type="EMBL" id="JAD79939.1"/>
    </source>
</evidence>
<reference evidence="1" key="2">
    <citation type="journal article" date="2015" name="Data Brief">
        <title>Shoot transcriptome of the giant reed, Arundo donax.</title>
        <authorList>
            <person name="Barrero R.A."/>
            <person name="Guerrero F.D."/>
            <person name="Moolhuijzen P."/>
            <person name="Goolsby J.A."/>
            <person name="Tidwell J."/>
            <person name="Bellgard S.E."/>
            <person name="Bellgard M.I."/>
        </authorList>
    </citation>
    <scope>NUCLEOTIDE SEQUENCE</scope>
    <source>
        <tissue evidence="1">Shoot tissue taken approximately 20 cm above the soil surface</tissue>
    </source>
</reference>
<dbReference type="AlphaFoldDB" id="A0A0A9CUB5"/>
<organism evidence="1">
    <name type="scientific">Arundo donax</name>
    <name type="common">Giant reed</name>
    <name type="synonym">Donax arundinaceus</name>
    <dbReference type="NCBI Taxonomy" id="35708"/>
    <lineage>
        <taxon>Eukaryota</taxon>
        <taxon>Viridiplantae</taxon>
        <taxon>Streptophyta</taxon>
        <taxon>Embryophyta</taxon>
        <taxon>Tracheophyta</taxon>
        <taxon>Spermatophyta</taxon>
        <taxon>Magnoliopsida</taxon>
        <taxon>Liliopsida</taxon>
        <taxon>Poales</taxon>
        <taxon>Poaceae</taxon>
        <taxon>PACMAD clade</taxon>
        <taxon>Arundinoideae</taxon>
        <taxon>Arundineae</taxon>
        <taxon>Arundo</taxon>
    </lineage>
</organism>
<proteinExistence type="predicted"/>
<name>A0A0A9CUB5_ARUDO</name>
<protein>
    <submittedName>
        <fullName evidence="1">Uncharacterized protein</fullName>
    </submittedName>
</protein>